<evidence type="ECO:0000313" key="2">
    <source>
        <dbReference type="EMBL" id="KAF0293385.1"/>
    </source>
</evidence>
<proteinExistence type="predicted"/>
<keyword evidence="3" id="KW-1185">Reference proteome</keyword>
<sequence length="145" mass="16500">MLFRVVVTVAVFQTAVTEEPVDLTRVSRGALYIRLPAPYSSNMSQCLDPQLNQMYDEGDFWSSPFSDCKLNTCVDINGVLNVERYSCPTVDASLLKKEGFFCRYAFGDRNKAFPHCCPNIRCKHIVNGKMMPLPEQMYPKMQPES</sequence>
<comment type="caution">
    <text evidence="2">The sequence shown here is derived from an EMBL/GenBank/DDBJ whole genome shotgun (WGS) entry which is preliminary data.</text>
</comment>
<keyword evidence="1" id="KW-0732">Signal</keyword>
<gene>
    <name evidence="2" type="ORF">FJT64_008776</name>
</gene>
<evidence type="ECO:0000313" key="3">
    <source>
        <dbReference type="Proteomes" id="UP000440578"/>
    </source>
</evidence>
<evidence type="ECO:0000256" key="1">
    <source>
        <dbReference type="SAM" id="SignalP"/>
    </source>
</evidence>
<feature type="chain" id="PRO_5025535864" description="Single domain-containing protein" evidence="1">
    <location>
        <begin position="18"/>
        <end position="145"/>
    </location>
</feature>
<dbReference type="AlphaFoldDB" id="A0A6A4VHC5"/>
<reference evidence="2 3" key="1">
    <citation type="submission" date="2019-07" db="EMBL/GenBank/DDBJ databases">
        <title>Draft genome assembly of a fouling barnacle, Amphibalanus amphitrite (Darwin, 1854): The first reference genome for Thecostraca.</title>
        <authorList>
            <person name="Kim W."/>
        </authorList>
    </citation>
    <scope>NUCLEOTIDE SEQUENCE [LARGE SCALE GENOMIC DNA]</scope>
    <source>
        <strain evidence="2">SNU_AA5</strain>
        <tissue evidence="2">Soma without cirri and trophi</tissue>
    </source>
</reference>
<dbReference type="Proteomes" id="UP000440578">
    <property type="component" value="Unassembled WGS sequence"/>
</dbReference>
<protein>
    <recommendedName>
        <fullName evidence="4">Single domain-containing protein</fullName>
    </recommendedName>
</protein>
<organism evidence="2 3">
    <name type="scientific">Amphibalanus amphitrite</name>
    <name type="common">Striped barnacle</name>
    <name type="synonym">Balanus amphitrite</name>
    <dbReference type="NCBI Taxonomy" id="1232801"/>
    <lineage>
        <taxon>Eukaryota</taxon>
        <taxon>Metazoa</taxon>
        <taxon>Ecdysozoa</taxon>
        <taxon>Arthropoda</taxon>
        <taxon>Crustacea</taxon>
        <taxon>Multicrustacea</taxon>
        <taxon>Cirripedia</taxon>
        <taxon>Thoracica</taxon>
        <taxon>Thoracicalcarea</taxon>
        <taxon>Balanomorpha</taxon>
        <taxon>Balanoidea</taxon>
        <taxon>Balanidae</taxon>
        <taxon>Amphibalaninae</taxon>
        <taxon>Amphibalanus</taxon>
    </lineage>
</organism>
<name>A0A6A4VHC5_AMPAM</name>
<dbReference type="EMBL" id="VIIS01001750">
    <property type="protein sequence ID" value="KAF0293385.1"/>
    <property type="molecule type" value="Genomic_DNA"/>
</dbReference>
<accession>A0A6A4VHC5</accession>
<feature type="signal peptide" evidence="1">
    <location>
        <begin position="1"/>
        <end position="17"/>
    </location>
</feature>
<evidence type="ECO:0008006" key="4">
    <source>
        <dbReference type="Google" id="ProtNLM"/>
    </source>
</evidence>